<proteinExistence type="inferred from homology"/>
<keyword evidence="5" id="KW-0560">Oxidoreductase</keyword>
<keyword evidence="3 5" id="KW-0479">Metal-binding</keyword>
<evidence type="ECO:0000256" key="4">
    <source>
        <dbReference type="ARBA" id="ARBA00023004"/>
    </source>
</evidence>
<feature type="transmembrane region" description="Helical" evidence="6">
    <location>
        <begin position="20"/>
        <end position="44"/>
    </location>
</feature>
<keyword evidence="6" id="KW-0472">Membrane</keyword>
<accession>A0ABR4A8N1</accession>
<dbReference type="PROSITE" id="PS00086">
    <property type="entry name" value="CYTOCHROME_P450"/>
    <property type="match status" value="1"/>
</dbReference>
<name>A0ABR4A8N1_9LECA</name>
<dbReference type="InterPro" id="IPR036396">
    <property type="entry name" value="Cyt_P450_sf"/>
</dbReference>
<keyword evidence="5" id="KW-0349">Heme</keyword>
<dbReference type="PANTHER" id="PTHR24305">
    <property type="entry name" value="CYTOCHROME P450"/>
    <property type="match status" value="1"/>
</dbReference>
<dbReference type="PANTHER" id="PTHR24305:SF166">
    <property type="entry name" value="CYTOCHROME P450 12A4, MITOCHONDRIAL-RELATED"/>
    <property type="match status" value="1"/>
</dbReference>
<dbReference type="Pfam" id="PF00067">
    <property type="entry name" value="p450"/>
    <property type="match status" value="1"/>
</dbReference>
<dbReference type="InterPro" id="IPR001128">
    <property type="entry name" value="Cyt_P450"/>
</dbReference>
<evidence type="ECO:0000256" key="1">
    <source>
        <dbReference type="ARBA" id="ARBA00001971"/>
    </source>
</evidence>
<keyword evidence="6" id="KW-0812">Transmembrane</keyword>
<keyword evidence="6" id="KW-1133">Transmembrane helix</keyword>
<organism evidence="7 8">
    <name type="scientific">Stereocaulon virgatum</name>
    <dbReference type="NCBI Taxonomy" id="373712"/>
    <lineage>
        <taxon>Eukaryota</taxon>
        <taxon>Fungi</taxon>
        <taxon>Dikarya</taxon>
        <taxon>Ascomycota</taxon>
        <taxon>Pezizomycotina</taxon>
        <taxon>Lecanoromycetes</taxon>
        <taxon>OSLEUM clade</taxon>
        <taxon>Lecanoromycetidae</taxon>
        <taxon>Lecanorales</taxon>
        <taxon>Lecanorineae</taxon>
        <taxon>Stereocaulaceae</taxon>
        <taxon>Stereocaulon</taxon>
    </lineage>
</organism>
<evidence type="ECO:0000256" key="3">
    <source>
        <dbReference type="ARBA" id="ARBA00022723"/>
    </source>
</evidence>
<reference evidence="7 8" key="1">
    <citation type="submission" date="2024-09" db="EMBL/GenBank/DDBJ databases">
        <title>Rethinking Asexuality: The Enigmatic Case of Functional Sexual Genes in Lepraria (Stereocaulaceae).</title>
        <authorList>
            <person name="Doellman M."/>
            <person name="Sun Y."/>
            <person name="Barcenas-Pena A."/>
            <person name="Lumbsch H.T."/>
            <person name="Grewe F."/>
        </authorList>
    </citation>
    <scope>NUCLEOTIDE SEQUENCE [LARGE SCALE GENOMIC DNA]</scope>
    <source>
        <strain evidence="7 8">Mercado 3170</strain>
    </source>
</reference>
<dbReference type="SUPFAM" id="SSF48264">
    <property type="entry name" value="Cytochrome P450"/>
    <property type="match status" value="1"/>
</dbReference>
<gene>
    <name evidence="7" type="ORF">N7G274_004740</name>
</gene>
<dbReference type="InterPro" id="IPR017972">
    <property type="entry name" value="Cyt_P450_CS"/>
</dbReference>
<comment type="caution">
    <text evidence="7">The sequence shown here is derived from an EMBL/GenBank/DDBJ whole genome shotgun (WGS) entry which is preliminary data.</text>
</comment>
<evidence type="ECO:0000256" key="5">
    <source>
        <dbReference type="RuleBase" id="RU000461"/>
    </source>
</evidence>
<evidence type="ECO:0000256" key="2">
    <source>
        <dbReference type="ARBA" id="ARBA00010617"/>
    </source>
</evidence>
<dbReference type="PRINTS" id="PR00385">
    <property type="entry name" value="P450"/>
</dbReference>
<comment type="cofactor">
    <cofactor evidence="1">
        <name>heme</name>
        <dbReference type="ChEBI" id="CHEBI:30413"/>
    </cofactor>
</comment>
<feature type="transmembrane region" description="Helical" evidence="6">
    <location>
        <begin position="223"/>
        <end position="241"/>
    </location>
</feature>
<evidence type="ECO:0000313" key="8">
    <source>
        <dbReference type="Proteomes" id="UP001590950"/>
    </source>
</evidence>
<dbReference type="Proteomes" id="UP001590950">
    <property type="component" value="Unassembled WGS sequence"/>
</dbReference>
<evidence type="ECO:0008006" key="9">
    <source>
        <dbReference type="Google" id="ProtNLM"/>
    </source>
</evidence>
<dbReference type="PRINTS" id="PR00463">
    <property type="entry name" value="EP450I"/>
</dbReference>
<comment type="similarity">
    <text evidence="2 5">Belongs to the cytochrome P450 family.</text>
</comment>
<evidence type="ECO:0000256" key="6">
    <source>
        <dbReference type="SAM" id="Phobius"/>
    </source>
</evidence>
<keyword evidence="5" id="KW-0503">Monooxygenase</keyword>
<keyword evidence="8" id="KW-1185">Reference proteome</keyword>
<evidence type="ECO:0000313" key="7">
    <source>
        <dbReference type="EMBL" id="KAL2042252.1"/>
    </source>
</evidence>
<dbReference type="InterPro" id="IPR050121">
    <property type="entry name" value="Cytochrome_P450_monoxygenase"/>
</dbReference>
<sequence>MSNSRMQPLFYRSDISLLWLLKTIPISLLIFSLPLVFLIVRGIYNRYFHPLRGFPGPFWSSVTDLYKVYVLSSTDVSSLTLKLHEKYGPLVRVAPNMLSFSKAHMIAQVYHRKVDKDDFWTHGALGEHPPMLQTKDHEEHVKKRKIIAPVLSWKSLLRFESWVDEETLRLRNKIKQRYVEPKRDINLADWIKWYLYDTTTHIMFQRRLGFVDQGRDVNGLLAAFRYTALLVGLMALFPYLLGPLVKLPVIKNLVLPRSSDTQGVGKVMKEQDKLMESAKPGKSLLNSLLGSQAVHKYAISDEDLKTETLMLLVAAPDTTSTLICSIIDNVIKRPVIYDRLLSEITAFSTKGELSTPVATFAEIKRMPYFTACIYETARLYPSLPVLLPRRVSPGGLLLDGRYVPEGATIGASPSVVNKDPDVFGADAAEYRPERWLGPPEQVAQMSRFLFTWGFGTRKCAGKNLALLETYKLCLMMFRDFSIEPARPLSSKPRREDKGFAIYDDLALSLTKRDTSILDEECEPDSPVRR</sequence>
<dbReference type="Gene3D" id="1.10.630.10">
    <property type="entry name" value="Cytochrome P450"/>
    <property type="match status" value="1"/>
</dbReference>
<dbReference type="InterPro" id="IPR002401">
    <property type="entry name" value="Cyt_P450_E_grp-I"/>
</dbReference>
<dbReference type="EMBL" id="JBEFKJ010000014">
    <property type="protein sequence ID" value="KAL2042252.1"/>
    <property type="molecule type" value="Genomic_DNA"/>
</dbReference>
<keyword evidence="4 5" id="KW-0408">Iron</keyword>
<protein>
    <recommendedName>
        <fullName evidence="9">Cytochrome P450 monooxygenase</fullName>
    </recommendedName>
</protein>